<dbReference type="AlphaFoldDB" id="A0A2K0UE07"/>
<sequence>MAELNSVNRPDPTPVHSQTGTVTPTTLTAKECCDCTHGKLEKKIKEMFEDLEKKMDEKLEPFRVYAEASTKLLEIATGKRPAAPQDADV</sequence>
<proteinExistence type="predicted"/>
<comment type="caution">
    <text evidence="2">The sequence shown here is derived from an EMBL/GenBank/DDBJ whole genome shotgun (WGS) entry which is preliminary data.</text>
</comment>
<protein>
    <submittedName>
        <fullName evidence="2">Uncharacterized protein</fullName>
    </submittedName>
</protein>
<organism evidence="2 3">
    <name type="scientific">Trichoderma harzianum</name>
    <name type="common">Hypocrea lixii</name>
    <dbReference type="NCBI Taxonomy" id="5544"/>
    <lineage>
        <taxon>Eukaryota</taxon>
        <taxon>Fungi</taxon>
        <taxon>Dikarya</taxon>
        <taxon>Ascomycota</taxon>
        <taxon>Pezizomycotina</taxon>
        <taxon>Sordariomycetes</taxon>
        <taxon>Hypocreomycetidae</taxon>
        <taxon>Hypocreales</taxon>
        <taxon>Hypocreaceae</taxon>
        <taxon>Trichoderma</taxon>
    </lineage>
</organism>
<evidence type="ECO:0000313" key="3">
    <source>
        <dbReference type="Proteomes" id="UP000236290"/>
    </source>
</evidence>
<gene>
    <name evidence="2" type="ORF">THARTR1_03946</name>
</gene>
<dbReference type="Proteomes" id="UP000236290">
    <property type="component" value="Unassembled WGS sequence"/>
</dbReference>
<evidence type="ECO:0000313" key="2">
    <source>
        <dbReference type="EMBL" id="PNP56009.1"/>
    </source>
</evidence>
<reference evidence="2 3" key="1">
    <citation type="submission" date="2017-02" db="EMBL/GenBank/DDBJ databases">
        <title>Genomes of Trichoderma spp. with biocontrol activity.</title>
        <authorList>
            <person name="Gardiner D."/>
            <person name="Kazan K."/>
            <person name="Vos C."/>
            <person name="Harvey P."/>
        </authorList>
    </citation>
    <scope>NUCLEOTIDE SEQUENCE [LARGE SCALE GENOMIC DNA]</scope>
    <source>
        <strain evidence="2 3">Tr1</strain>
    </source>
</reference>
<evidence type="ECO:0000256" key="1">
    <source>
        <dbReference type="SAM" id="MobiDB-lite"/>
    </source>
</evidence>
<dbReference type="EMBL" id="MTYI01000049">
    <property type="protein sequence ID" value="PNP56009.1"/>
    <property type="molecule type" value="Genomic_DNA"/>
</dbReference>
<name>A0A2K0UE07_TRIHA</name>
<feature type="region of interest" description="Disordered" evidence="1">
    <location>
        <begin position="1"/>
        <end position="23"/>
    </location>
</feature>
<accession>A0A2K0UE07</accession>